<comment type="caution">
    <text evidence="10">The sequence shown here is derived from an EMBL/GenBank/DDBJ whole genome shotgun (WGS) entry which is preliminary data.</text>
</comment>
<gene>
    <name evidence="10" type="ORF">Q7C36_022917</name>
</gene>
<dbReference type="InterPro" id="IPR007110">
    <property type="entry name" value="Ig-like_dom"/>
</dbReference>
<keyword evidence="7" id="KW-0393">Immunoglobulin domain</keyword>
<reference evidence="10" key="1">
    <citation type="submission" date="2023-08" db="EMBL/GenBank/DDBJ databases">
        <title>Pelteobagrus vachellii genome.</title>
        <authorList>
            <person name="Liu H."/>
        </authorList>
    </citation>
    <scope>NUCLEOTIDE SEQUENCE</scope>
    <source>
        <strain evidence="10">PRFRI_2022a</strain>
        <tissue evidence="10">Muscle</tissue>
    </source>
</reference>
<dbReference type="Proteomes" id="UP001187315">
    <property type="component" value="Unassembled WGS sequence"/>
</dbReference>
<dbReference type="AlphaFoldDB" id="A0AA88LL25"/>
<evidence type="ECO:0000256" key="5">
    <source>
        <dbReference type="ARBA" id="ARBA00023157"/>
    </source>
</evidence>
<dbReference type="PANTHER" id="PTHR19256:SF65">
    <property type="entry name" value="T CELL RECEPTOR GAMMA CONSTANT 1-RELATED"/>
    <property type="match status" value="1"/>
</dbReference>
<feature type="signal peptide" evidence="8">
    <location>
        <begin position="1"/>
        <end position="17"/>
    </location>
</feature>
<keyword evidence="8" id="KW-0732">Signal</keyword>
<evidence type="ECO:0000256" key="8">
    <source>
        <dbReference type="SAM" id="SignalP"/>
    </source>
</evidence>
<dbReference type="EMBL" id="JAVHJS010000025">
    <property type="protein sequence ID" value="KAK2816646.1"/>
    <property type="molecule type" value="Genomic_DNA"/>
</dbReference>
<keyword evidence="2" id="KW-0812">Transmembrane</keyword>
<dbReference type="InterPro" id="IPR003597">
    <property type="entry name" value="Ig_C1-set"/>
</dbReference>
<dbReference type="InterPro" id="IPR013783">
    <property type="entry name" value="Ig-like_fold"/>
</dbReference>
<feature type="domain" description="Ig-like" evidence="9">
    <location>
        <begin position="146"/>
        <end position="240"/>
    </location>
</feature>
<dbReference type="SUPFAM" id="SSF48726">
    <property type="entry name" value="Immunoglobulin"/>
    <property type="match status" value="2"/>
</dbReference>
<proteinExistence type="predicted"/>
<dbReference type="FunFam" id="2.60.40.10:FF:000283">
    <property type="entry name" value="Immunoglobulin kappa constant"/>
    <property type="match status" value="1"/>
</dbReference>
<dbReference type="Pfam" id="PF07654">
    <property type="entry name" value="C1-set"/>
    <property type="match status" value="1"/>
</dbReference>
<dbReference type="SMART" id="SM00407">
    <property type="entry name" value="IGc1"/>
    <property type="match status" value="1"/>
</dbReference>
<sequence length="246" mass="26750">MLLSVCTLLSALALVSSHKAVTQQPSVITADVGKTVTMDCNIAKDEGQYVSWYKQIPQEVPEFVLRFYHSLSSPDKYGDSFSSTRFTSKAPTNIDYQLIISNVEVGDSAVYYCNTWDNSTKEYICVVLCNDYLPLCVESDAALPSPVLKVLPPSTEELKTNKATLVCLASDMSVGFADVSWLVDGKSVTSGVITGSAQQQDNKKFTLSSYLTIDSSEWDNDKVITCEVSAGGKAASVKIKKSECSE</sequence>
<dbReference type="InterPro" id="IPR036179">
    <property type="entry name" value="Ig-like_dom_sf"/>
</dbReference>
<organism evidence="10 11">
    <name type="scientific">Tachysurus vachellii</name>
    <name type="common">Darkbarbel catfish</name>
    <name type="synonym">Pelteobagrus vachellii</name>
    <dbReference type="NCBI Taxonomy" id="175792"/>
    <lineage>
        <taxon>Eukaryota</taxon>
        <taxon>Metazoa</taxon>
        <taxon>Chordata</taxon>
        <taxon>Craniata</taxon>
        <taxon>Vertebrata</taxon>
        <taxon>Euteleostomi</taxon>
        <taxon>Actinopterygii</taxon>
        <taxon>Neopterygii</taxon>
        <taxon>Teleostei</taxon>
        <taxon>Ostariophysi</taxon>
        <taxon>Siluriformes</taxon>
        <taxon>Bagridae</taxon>
        <taxon>Tachysurus</taxon>
    </lineage>
</organism>
<evidence type="ECO:0000259" key="9">
    <source>
        <dbReference type="PROSITE" id="PS50835"/>
    </source>
</evidence>
<dbReference type="Pfam" id="PF07686">
    <property type="entry name" value="V-set"/>
    <property type="match status" value="1"/>
</dbReference>
<dbReference type="InterPro" id="IPR051117">
    <property type="entry name" value="TRG_var/const_region"/>
</dbReference>
<dbReference type="InterPro" id="IPR003599">
    <property type="entry name" value="Ig_sub"/>
</dbReference>
<dbReference type="CDD" id="cd00099">
    <property type="entry name" value="IgV"/>
    <property type="match status" value="1"/>
</dbReference>
<evidence type="ECO:0000256" key="7">
    <source>
        <dbReference type="ARBA" id="ARBA00023319"/>
    </source>
</evidence>
<evidence type="ECO:0000256" key="1">
    <source>
        <dbReference type="ARBA" id="ARBA00004370"/>
    </source>
</evidence>
<keyword evidence="6" id="KW-0675">Receptor</keyword>
<dbReference type="InterPro" id="IPR013106">
    <property type="entry name" value="Ig_V-set"/>
</dbReference>
<keyword evidence="11" id="KW-1185">Reference proteome</keyword>
<comment type="subcellular location">
    <subcellularLocation>
        <location evidence="1">Membrane</location>
    </subcellularLocation>
</comment>
<evidence type="ECO:0000256" key="2">
    <source>
        <dbReference type="ARBA" id="ARBA00022692"/>
    </source>
</evidence>
<accession>A0AA88LL25</accession>
<evidence type="ECO:0000313" key="11">
    <source>
        <dbReference type="Proteomes" id="UP001187315"/>
    </source>
</evidence>
<keyword evidence="3" id="KW-1133">Transmembrane helix</keyword>
<dbReference type="PROSITE" id="PS50835">
    <property type="entry name" value="IG_LIKE"/>
    <property type="match status" value="2"/>
</dbReference>
<evidence type="ECO:0000256" key="3">
    <source>
        <dbReference type="ARBA" id="ARBA00022989"/>
    </source>
</evidence>
<dbReference type="GO" id="GO:0016020">
    <property type="term" value="C:membrane"/>
    <property type="evidence" value="ECO:0007669"/>
    <property type="project" value="UniProtKB-SubCell"/>
</dbReference>
<feature type="domain" description="Ig-like" evidence="9">
    <location>
        <begin position="19"/>
        <end position="113"/>
    </location>
</feature>
<evidence type="ECO:0000313" key="10">
    <source>
        <dbReference type="EMBL" id="KAK2816646.1"/>
    </source>
</evidence>
<dbReference type="SMART" id="SM00409">
    <property type="entry name" value="IG"/>
    <property type="match status" value="2"/>
</dbReference>
<evidence type="ECO:0000256" key="4">
    <source>
        <dbReference type="ARBA" id="ARBA00023136"/>
    </source>
</evidence>
<dbReference type="CDD" id="cd07699">
    <property type="entry name" value="IgC1_L"/>
    <property type="match status" value="1"/>
</dbReference>
<protein>
    <recommendedName>
        <fullName evidence="9">Ig-like domain-containing protein</fullName>
    </recommendedName>
</protein>
<keyword evidence="5" id="KW-1015">Disulfide bond</keyword>
<dbReference type="PANTHER" id="PTHR19256">
    <property type="entry name" value="T-CELL RECEPTOR GAMMA CHAIN"/>
    <property type="match status" value="1"/>
</dbReference>
<evidence type="ECO:0000256" key="6">
    <source>
        <dbReference type="ARBA" id="ARBA00023170"/>
    </source>
</evidence>
<keyword evidence="4" id="KW-0472">Membrane</keyword>
<dbReference type="Gene3D" id="2.60.40.10">
    <property type="entry name" value="Immunoglobulins"/>
    <property type="match status" value="2"/>
</dbReference>
<feature type="chain" id="PRO_5041663606" description="Ig-like domain-containing protein" evidence="8">
    <location>
        <begin position="18"/>
        <end position="246"/>
    </location>
</feature>
<name>A0AA88LL25_TACVA</name>
<dbReference type="SMART" id="SM00406">
    <property type="entry name" value="IGv"/>
    <property type="match status" value="1"/>
</dbReference>